<feature type="domain" description="DUF7939" evidence="3">
    <location>
        <begin position="464"/>
        <end position="542"/>
    </location>
</feature>
<evidence type="ECO:0000313" key="4">
    <source>
        <dbReference type="EMBL" id="MBT1446316.1"/>
    </source>
</evidence>
<dbReference type="Proteomes" id="UP001195903">
    <property type="component" value="Unassembled WGS sequence"/>
</dbReference>
<dbReference type="Pfam" id="PF13584">
    <property type="entry name" value="BatD"/>
    <property type="match status" value="1"/>
</dbReference>
<dbReference type="InterPro" id="IPR025738">
    <property type="entry name" value="BatD"/>
</dbReference>
<keyword evidence="5" id="KW-1185">Reference proteome</keyword>
<evidence type="ECO:0000259" key="3">
    <source>
        <dbReference type="Pfam" id="PF25607"/>
    </source>
</evidence>
<dbReference type="EMBL" id="JAHEPS010000010">
    <property type="protein sequence ID" value="MBT1446316.1"/>
    <property type="molecule type" value="Genomic_DNA"/>
</dbReference>
<sequence>MVKQLLLASALLVFSAQSFALSRIEASVDKNPVGRDESLILTVVADDEVEASRLDTSPLLRNFLVGRTSISRSTRIVNFSSEKETRWQVLLAPRDSGSFTIPAFSIDGVRSNPIEITVSAESEINRDTQYLYVTSELLSPLVYVGQMALYKIKLYLGLDLQRGEISAPELAGAQIKQLGDDKDGSEIVDGRRFRVIERTYGIIPDTAGELEVKAPVFEGDVLVPSPRNGGMFNFNESRPMRVSGESRTLKVLDKPADWQGPWLVADLVALTEEFPDHIEEFTVGTPITRTLSLVATNVDETSLPALEPQLPPELKNYPEKPERSSYLREGQLVSQLKLTQAIVPMEPGTFEIPALQVAWFNPQLGKRQLAVIAPRTIRVTGPAKAEAAALPPQAAEPQGWQWWPWLAAILGLGWALTAIGWAVTARRWKADARLSPAGNSRAGENERGFMQTASKSNAGNVHQKAALAELKRACDGNDGREMLSAVLGYLSLRQGESVTLESAGRLSLPLAAALSQIQRALYGSDAAQQPDGAALYKAIQMLGAEANASASRELKPLNPG</sequence>
<reference evidence="4 5" key="1">
    <citation type="submission" date="2021-05" db="EMBL/GenBank/DDBJ databases">
        <title>Shewanella sp. JM162201.</title>
        <authorList>
            <person name="Xu S."/>
            <person name="Li A."/>
        </authorList>
    </citation>
    <scope>NUCLEOTIDE SEQUENCE [LARGE SCALE GENOMIC DNA]</scope>
    <source>
        <strain evidence="4 5">JM162201</strain>
    </source>
</reference>
<feature type="chain" id="PRO_5046189450" evidence="2">
    <location>
        <begin position="21"/>
        <end position="560"/>
    </location>
</feature>
<evidence type="ECO:0000256" key="1">
    <source>
        <dbReference type="SAM" id="Phobius"/>
    </source>
</evidence>
<dbReference type="Pfam" id="PF25607">
    <property type="entry name" value="DUF7939"/>
    <property type="match status" value="1"/>
</dbReference>
<feature type="signal peptide" evidence="2">
    <location>
        <begin position="1"/>
        <end position="20"/>
    </location>
</feature>
<keyword evidence="2" id="KW-0732">Signal</keyword>
<evidence type="ECO:0000256" key="2">
    <source>
        <dbReference type="SAM" id="SignalP"/>
    </source>
</evidence>
<gene>
    <name evidence="4" type="ORF">KJI95_17620</name>
</gene>
<keyword evidence="1" id="KW-0472">Membrane</keyword>
<comment type="caution">
    <text evidence="4">The sequence shown here is derived from an EMBL/GenBank/DDBJ whole genome shotgun (WGS) entry which is preliminary data.</text>
</comment>
<dbReference type="RefSeq" id="WP_214508516.1">
    <property type="nucleotide sequence ID" value="NZ_JAHEPS010000010.1"/>
</dbReference>
<protein>
    <submittedName>
        <fullName evidence="4">BatD family protein</fullName>
    </submittedName>
</protein>
<evidence type="ECO:0000313" key="5">
    <source>
        <dbReference type="Proteomes" id="UP001195903"/>
    </source>
</evidence>
<keyword evidence="1" id="KW-1133">Transmembrane helix</keyword>
<proteinExistence type="predicted"/>
<dbReference type="PANTHER" id="PTHR40940">
    <property type="entry name" value="PROTEIN BATD-RELATED"/>
    <property type="match status" value="1"/>
</dbReference>
<dbReference type="PANTHER" id="PTHR40940:SF1">
    <property type="entry name" value="PROTEIN BATD"/>
    <property type="match status" value="1"/>
</dbReference>
<name>A0ABS5V7B1_9GAMM</name>
<organism evidence="4 5">
    <name type="scientific">Shewanella jiangmenensis</name>
    <dbReference type="NCBI Taxonomy" id="2837387"/>
    <lineage>
        <taxon>Bacteria</taxon>
        <taxon>Pseudomonadati</taxon>
        <taxon>Pseudomonadota</taxon>
        <taxon>Gammaproteobacteria</taxon>
        <taxon>Alteromonadales</taxon>
        <taxon>Shewanellaceae</taxon>
        <taxon>Shewanella</taxon>
    </lineage>
</organism>
<dbReference type="InterPro" id="IPR057699">
    <property type="entry name" value="DUF7939"/>
</dbReference>
<accession>A0ABS5V7B1</accession>
<keyword evidence="1" id="KW-0812">Transmembrane</keyword>
<feature type="transmembrane region" description="Helical" evidence="1">
    <location>
        <begin position="402"/>
        <end position="423"/>
    </location>
</feature>